<sequence>SVDINAYLEVVFDGDTPKTSWWEYLQQWLDTNWPLMALGFGGAMLGGVASVYLAKPER</sequence>
<dbReference type="AlphaFoldDB" id="X1GH34"/>
<feature type="transmembrane region" description="Helical" evidence="1">
    <location>
        <begin position="33"/>
        <end position="54"/>
    </location>
</feature>
<proteinExistence type="predicted"/>
<accession>X1GH34</accession>
<evidence type="ECO:0000313" key="2">
    <source>
        <dbReference type="EMBL" id="GAH40924.1"/>
    </source>
</evidence>
<keyword evidence="1" id="KW-0812">Transmembrane</keyword>
<dbReference type="EMBL" id="BARU01013794">
    <property type="protein sequence ID" value="GAH40924.1"/>
    <property type="molecule type" value="Genomic_DNA"/>
</dbReference>
<gene>
    <name evidence="2" type="ORF">S03H2_24701</name>
</gene>
<reference evidence="2" key="1">
    <citation type="journal article" date="2014" name="Front. Microbiol.">
        <title>High frequency of phylogenetically diverse reductive dehalogenase-homologous genes in deep subseafloor sedimentary metagenomes.</title>
        <authorList>
            <person name="Kawai M."/>
            <person name="Futagami T."/>
            <person name="Toyoda A."/>
            <person name="Takaki Y."/>
            <person name="Nishi S."/>
            <person name="Hori S."/>
            <person name="Arai W."/>
            <person name="Tsubouchi T."/>
            <person name="Morono Y."/>
            <person name="Uchiyama I."/>
            <person name="Ito T."/>
            <person name="Fujiyama A."/>
            <person name="Inagaki F."/>
            <person name="Takami H."/>
        </authorList>
    </citation>
    <scope>NUCLEOTIDE SEQUENCE</scope>
    <source>
        <strain evidence="2">Expedition CK06-06</strain>
    </source>
</reference>
<feature type="non-terminal residue" evidence="2">
    <location>
        <position position="1"/>
    </location>
</feature>
<organism evidence="2">
    <name type="scientific">marine sediment metagenome</name>
    <dbReference type="NCBI Taxonomy" id="412755"/>
    <lineage>
        <taxon>unclassified sequences</taxon>
        <taxon>metagenomes</taxon>
        <taxon>ecological metagenomes</taxon>
    </lineage>
</organism>
<keyword evidence="1" id="KW-0472">Membrane</keyword>
<keyword evidence="1" id="KW-1133">Transmembrane helix</keyword>
<protein>
    <submittedName>
        <fullName evidence="2">Uncharacterized protein</fullName>
    </submittedName>
</protein>
<name>X1GH34_9ZZZZ</name>
<evidence type="ECO:0000256" key="1">
    <source>
        <dbReference type="SAM" id="Phobius"/>
    </source>
</evidence>
<comment type="caution">
    <text evidence="2">The sequence shown here is derived from an EMBL/GenBank/DDBJ whole genome shotgun (WGS) entry which is preliminary data.</text>
</comment>